<accession>A0A0E9S165</accession>
<organism evidence="1">
    <name type="scientific">Anguilla anguilla</name>
    <name type="common">European freshwater eel</name>
    <name type="synonym">Muraena anguilla</name>
    <dbReference type="NCBI Taxonomy" id="7936"/>
    <lineage>
        <taxon>Eukaryota</taxon>
        <taxon>Metazoa</taxon>
        <taxon>Chordata</taxon>
        <taxon>Craniata</taxon>
        <taxon>Vertebrata</taxon>
        <taxon>Euteleostomi</taxon>
        <taxon>Actinopterygii</taxon>
        <taxon>Neopterygii</taxon>
        <taxon>Teleostei</taxon>
        <taxon>Anguilliformes</taxon>
        <taxon>Anguillidae</taxon>
        <taxon>Anguilla</taxon>
    </lineage>
</organism>
<evidence type="ECO:0000313" key="1">
    <source>
        <dbReference type="EMBL" id="JAH34233.1"/>
    </source>
</evidence>
<sequence length="64" mass="7321">MRSPTQSMSNFTACGMVSPSVASLPWFPWRLRTKYRVHNTQISHGFQEPTRGHVLHTQKLLLGL</sequence>
<dbReference type="AlphaFoldDB" id="A0A0E9S165"/>
<dbReference type="EMBL" id="GBXM01074344">
    <property type="protein sequence ID" value="JAH34233.1"/>
    <property type="molecule type" value="Transcribed_RNA"/>
</dbReference>
<proteinExistence type="predicted"/>
<protein>
    <submittedName>
        <fullName evidence="1">Uncharacterized protein</fullName>
    </submittedName>
</protein>
<reference evidence="1" key="2">
    <citation type="journal article" date="2015" name="Fish Shellfish Immunol.">
        <title>Early steps in the European eel (Anguilla anguilla)-Vibrio vulnificus interaction in the gills: Role of the RtxA13 toxin.</title>
        <authorList>
            <person name="Callol A."/>
            <person name="Pajuelo D."/>
            <person name="Ebbesson L."/>
            <person name="Teles M."/>
            <person name="MacKenzie S."/>
            <person name="Amaro C."/>
        </authorList>
    </citation>
    <scope>NUCLEOTIDE SEQUENCE</scope>
</reference>
<reference evidence="1" key="1">
    <citation type="submission" date="2014-11" db="EMBL/GenBank/DDBJ databases">
        <authorList>
            <person name="Amaro Gonzalez C."/>
        </authorList>
    </citation>
    <scope>NUCLEOTIDE SEQUENCE</scope>
</reference>
<name>A0A0E9S165_ANGAN</name>